<keyword evidence="1" id="KW-0067">ATP-binding</keyword>
<organism evidence="1 2">
    <name type="scientific">Clostridium fermenticellae</name>
    <dbReference type="NCBI Taxonomy" id="2068654"/>
    <lineage>
        <taxon>Bacteria</taxon>
        <taxon>Bacillati</taxon>
        <taxon>Bacillota</taxon>
        <taxon>Clostridia</taxon>
        <taxon>Eubacteriales</taxon>
        <taxon>Clostridiaceae</taxon>
        <taxon>Clostridium</taxon>
    </lineage>
</organism>
<dbReference type="Proteomes" id="UP000266301">
    <property type="component" value="Chromosome"/>
</dbReference>
<protein>
    <submittedName>
        <fullName evidence="1">ATP-binding protein</fullName>
    </submittedName>
</protein>
<dbReference type="InterPro" id="IPR027417">
    <property type="entry name" value="P-loop_NTPase"/>
</dbReference>
<dbReference type="Gene3D" id="3.40.50.300">
    <property type="entry name" value="P-loop containing nucleotide triphosphate hydrolases"/>
    <property type="match status" value="1"/>
</dbReference>
<dbReference type="InterPro" id="IPR008533">
    <property type="entry name" value="DUF815"/>
</dbReference>
<dbReference type="OrthoDB" id="9812140at2"/>
<keyword evidence="1" id="KW-0547">Nucleotide-binding</keyword>
<dbReference type="CDD" id="cd00009">
    <property type="entry name" value="AAA"/>
    <property type="match status" value="1"/>
</dbReference>
<keyword evidence="2" id="KW-1185">Reference proteome</keyword>
<sequence length="430" mass="49579">MTEKKYYKELYLNLEGLTIYRELLKDPVISNLNLLFKELSKTNPNIDEIFKLYFTLQNKLLEDSEAFGFSGNLLKSYVIDFLIKDKNFFTLTCEKIGSSIKENLYNIALNDIKIIYFLINFNLDSIGSLINYPCNFFNNYSPSNKINKIKHFEAYKDNILNADSSKKFLDSLIEYYFHVGCGELSDCIAFKWDNPKGLIGVKNFNKITLDDIVGYEYQKKILVKNTFDFISGNTANNVLLIGSAGTGKSSSVKALLNKFYDKGLRLVQISKEQLLCLSSLLNELKNRGKYFIIFIDDLSFEEFETDYKEMKSVLDGGIEEIPDNILIYATSNRRHLIKETWNDRTADEEIHISDSVNEKLSLSERFGIVLTYTNPDKEHYLAIVKSLAKKQNIKMDEDTLNLEASRWELKTHGRSGRTAKQFINYISSSN</sequence>
<evidence type="ECO:0000313" key="2">
    <source>
        <dbReference type="Proteomes" id="UP000266301"/>
    </source>
</evidence>
<proteinExistence type="predicted"/>
<dbReference type="AlphaFoldDB" id="A0A386H5X7"/>
<dbReference type="Pfam" id="PF05673">
    <property type="entry name" value="DUF815"/>
    <property type="match status" value="1"/>
</dbReference>
<dbReference type="RefSeq" id="WP_119973736.1">
    <property type="nucleotide sequence ID" value="NZ_CP032416.1"/>
</dbReference>
<accession>A0A386H5X7</accession>
<name>A0A386H5X7_9CLOT</name>
<evidence type="ECO:0000313" key="1">
    <source>
        <dbReference type="EMBL" id="AYD41147.1"/>
    </source>
</evidence>
<dbReference type="EMBL" id="CP032416">
    <property type="protein sequence ID" value="AYD41147.1"/>
    <property type="molecule type" value="Genomic_DNA"/>
</dbReference>
<dbReference type="SUPFAM" id="SSF52540">
    <property type="entry name" value="P-loop containing nucleoside triphosphate hydrolases"/>
    <property type="match status" value="1"/>
</dbReference>
<dbReference type="GO" id="GO:0005524">
    <property type="term" value="F:ATP binding"/>
    <property type="evidence" value="ECO:0007669"/>
    <property type="project" value="UniProtKB-KW"/>
</dbReference>
<dbReference type="KEGG" id="cfer:D4Z93_11700"/>
<dbReference type="PANTHER" id="PTHR42935">
    <property type="entry name" value="SLR0930 PROTEIN"/>
    <property type="match status" value="1"/>
</dbReference>
<gene>
    <name evidence="1" type="ORF">D4Z93_11700</name>
</gene>
<reference evidence="1 2" key="1">
    <citation type="journal article" date="2019" name="Int. J. Syst. Evol. Microbiol.">
        <title>Clostridium fermenticellae sp. nov., isolated from the mud in a fermentation cellar for the production of the Chinese liquor, baijiu.</title>
        <authorList>
            <person name="Xu P.X."/>
            <person name="Chai L.J."/>
            <person name="Qiu T."/>
            <person name="Zhang X.J."/>
            <person name="Lu Z.M."/>
            <person name="Xiao C."/>
            <person name="Wang S.T."/>
            <person name="Shen C.H."/>
            <person name="Shi J.S."/>
            <person name="Xu Z.H."/>
        </authorList>
    </citation>
    <scope>NUCLEOTIDE SEQUENCE [LARGE SCALE GENOMIC DNA]</scope>
    <source>
        <strain evidence="1 2">JN500901</strain>
    </source>
</reference>
<dbReference type="PANTHER" id="PTHR42935:SF1">
    <property type="entry name" value="SLR0930 PROTEIN"/>
    <property type="match status" value="1"/>
</dbReference>